<dbReference type="PANTHER" id="PTHR43333">
    <property type="entry name" value="2-HACID_DH_C DOMAIN-CONTAINING PROTEIN"/>
    <property type="match status" value="1"/>
</dbReference>
<dbReference type="GO" id="GO:0051287">
    <property type="term" value="F:NAD binding"/>
    <property type="evidence" value="ECO:0007669"/>
    <property type="project" value="InterPro"/>
</dbReference>
<dbReference type="InterPro" id="IPR036291">
    <property type="entry name" value="NAD(P)-bd_dom_sf"/>
</dbReference>
<dbReference type="Proteomes" id="UP001139447">
    <property type="component" value="Unassembled WGS sequence"/>
</dbReference>
<gene>
    <name evidence="4" type="ORF">MMF98_22745</name>
</gene>
<protein>
    <submittedName>
        <fullName evidence="4">D-2-hydroxyacid dehydrogenase</fullName>
    </submittedName>
</protein>
<dbReference type="EMBL" id="JALGBI010000003">
    <property type="protein sequence ID" value="MCJ0766043.1"/>
    <property type="molecule type" value="Genomic_DNA"/>
</dbReference>
<keyword evidence="2" id="KW-0520">NAD</keyword>
<dbReference type="InterPro" id="IPR006140">
    <property type="entry name" value="D-isomer_DH_NAD-bd"/>
</dbReference>
<keyword evidence="5" id="KW-1185">Reference proteome</keyword>
<dbReference type="PANTHER" id="PTHR43333:SF1">
    <property type="entry name" value="D-ISOMER SPECIFIC 2-HYDROXYACID DEHYDROGENASE NAD-BINDING DOMAIN-CONTAINING PROTEIN"/>
    <property type="match status" value="1"/>
</dbReference>
<dbReference type="Pfam" id="PF02826">
    <property type="entry name" value="2-Hacid_dh_C"/>
    <property type="match status" value="1"/>
</dbReference>
<dbReference type="RefSeq" id="WP_243309618.1">
    <property type="nucleotide sequence ID" value="NZ_JALGBI010000003.1"/>
</dbReference>
<evidence type="ECO:0000256" key="1">
    <source>
        <dbReference type="ARBA" id="ARBA00023002"/>
    </source>
</evidence>
<dbReference type="SUPFAM" id="SSF52283">
    <property type="entry name" value="Formate/glycerate dehydrogenase catalytic domain-like"/>
    <property type="match status" value="1"/>
</dbReference>
<feature type="domain" description="D-isomer specific 2-hydroxyacid dehydrogenase NAD-binding" evidence="3">
    <location>
        <begin position="111"/>
        <end position="288"/>
    </location>
</feature>
<dbReference type="InterPro" id="IPR029753">
    <property type="entry name" value="D-isomer_DH_CS"/>
</dbReference>
<dbReference type="CDD" id="cd05300">
    <property type="entry name" value="2-Hacid_dh_1"/>
    <property type="match status" value="1"/>
</dbReference>
<reference evidence="4" key="1">
    <citation type="submission" date="2022-03" db="EMBL/GenBank/DDBJ databases">
        <authorList>
            <person name="Woo C.Y."/>
        </authorList>
    </citation>
    <scope>NUCLEOTIDE SEQUENCE</scope>
    <source>
        <strain evidence="4">CYS-02</strain>
    </source>
</reference>
<dbReference type="SUPFAM" id="SSF51735">
    <property type="entry name" value="NAD(P)-binding Rossmann-fold domains"/>
    <property type="match status" value="1"/>
</dbReference>
<accession>A0A9X1W5D6</accession>
<evidence type="ECO:0000313" key="5">
    <source>
        <dbReference type="Proteomes" id="UP001139447"/>
    </source>
</evidence>
<keyword evidence="1" id="KW-0560">Oxidoreductase</keyword>
<dbReference type="Gene3D" id="3.40.50.720">
    <property type="entry name" value="NAD(P)-binding Rossmann-like Domain"/>
    <property type="match status" value="2"/>
</dbReference>
<name>A0A9X1W5D6_9BURK</name>
<sequence>MRILYWPKIQLGRAVIAEQLGAVPGAELTVTETLPQLLAALPGAAGVVLADAPEAEARQVVEQLRAPGNTVRWLHFVSAGREGFEAAGLPPGIAVTYAAGAAAPAVAEHAMALLLALGRRIPVVLAQQAERHWDRAAPGSRAWALEGKTLVIVGYGQIGQEIAKRARPFGARIVALSRSARPDALVDEALPLSQLHEALGRADAVMLSIALTPETQHLIGRDALARLKPGTLLVNVARGGVIDQVALREALHNGRLAGAGLDVVDPEPLPATDPLWDSPNLILSPHFAGSGSPATVARLAGGAAENLRRFIAGQPLLHQVAG</sequence>
<comment type="caution">
    <text evidence="4">The sequence shown here is derived from an EMBL/GenBank/DDBJ whole genome shotgun (WGS) entry which is preliminary data.</text>
</comment>
<evidence type="ECO:0000259" key="3">
    <source>
        <dbReference type="Pfam" id="PF02826"/>
    </source>
</evidence>
<dbReference type="GO" id="GO:0016616">
    <property type="term" value="F:oxidoreductase activity, acting on the CH-OH group of donors, NAD or NADP as acceptor"/>
    <property type="evidence" value="ECO:0007669"/>
    <property type="project" value="UniProtKB-ARBA"/>
</dbReference>
<dbReference type="PROSITE" id="PS00671">
    <property type="entry name" value="D_2_HYDROXYACID_DH_3"/>
    <property type="match status" value="1"/>
</dbReference>
<evidence type="ECO:0000256" key="2">
    <source>
        <dbReference type="ARBA" id="ARBA00023027"/>
    </source>
</evidence>
<dbReference type="AlphaFoldDB" id="A0A9X1W5D6"/>
<evidence type="ECO:0000313" key="4">
    <source>
        <dbReference type="EMBL" id="MCJ0766043.1"/>
    </source>
</evidence>
<proteinExistence type="predicted"/>
<organism evidence="4 5">
    <name type="scientific">Variovorax terrae</name>
    <dbReference type="NCBI Taxonomy" id="2923278"/>
    <lineage>
        <taxon>Bacteria</taxon>
        <taxon>Pseudomonadati</taxon>
        <taxon>Pseudomonadota</taxon>
        <taxon>Betaproteobacteria</taxon>
        <taxon>Burkholderiales</taxon>
        <taxon>Comamonadaceae</taxon>
        <taxon>Variovorax</taxon>
    </lineage>
</organism>